<accession>A0A0F9QAB0</accession>
<organism evidence="1">
    <name type="scientific">marine sediment metagenome</name>
    <dbReference type="NCBI Taxonomy" id="412755"/>
    <lineage>
        <taxon>unclassified sequences</taxon>
        <taxon>metagenomes</taxon>
        <taxon>ecological metagenomes</taxon>
    </lineage>
</organism>
<name>A0A0F9QAB0_9ZZZZ</name>
<proteinExistence type="predicted"/>
<evidence type="ECO:0000313" key="1">
    <source>
        <dbReference type="EMBL" id="KKN34002.1"/>
    </source>
</evidence>
<comment type="caution">
    <text evidence="1">The sequence shown here is derived from an EMBL/GenBank/DDBJ whole genome shotgun (WGS) entry which is preliminary data.</text>
</comment>
<protein>
    <submittedName>
        <fullName evidence="1">Uncharacterized protein</fullName>
    </submittedName>
</protein>
<dbReference type="EMBL" id="LAZR01002135">
    <property type="protein sequence ID" value="KKN34002.1"/>
    <property type="molecule type" value="Genomic_DNA"/>
</dbReference>
<gene>
    <name evidence="1" type="ORF">LCGC14_0798150</name>
</gene>
<dbReference type="AlphaFoldDB" id="A0A0F9QAB0"/>
<reference evidence="1" key="1">
    <citation type="journal article" date="2015" name="Nature">
        <title>Complex archaea that bridge the gap between prokaryotes and eukaryotes.</title>
        <authorList>
            <person name="Spang A."/>
            <person name="Saw J.H."/>
            <person name="Jorgensen S.L."/>
            <person name="Zaremba-Niedzwiedzka K."/>
            <person name="Martijn J."/>
            <person name="Lind A.E."/>
            <person name="van Eijk R."/>
            <person name="Schleper C."/>
            <person name="Guy L."/>
            <person name="Ettema T.J."/>
        </authorList>
    </citation>
    <scope>NUCLEOTIDE SEQUENCE</scope>
</reference>
<sequence length="61" mass="6475">MPLTAEQTVDDLANAIAGLGMELTDVEILAEAVEELGSVKAVEAEMQRLAGVILRAFPVKH</sequence>